<name>A0A834SZH2_9FABA</name>
<dbReference type="Proteomes" id="UP000634136">
    <property type="component" value="Unassembled WGS sequence"/>
</dbReference>
<feature type="region of interest" description="Disordered" evidence="7">
    <location>
        <begin position="106"/>
        <end position="251"/>
    </location>
</feature>
<keyword evidence="4" id="KW-0238">DNA-binding</keyword>
<feature type="domain" description="R" evidence="9">
    <location>
        <begin position="181"/>
        <end position="198"/>
    </location>
</feature>
<dbReference type="InterPro" id="IPR017888">
    <property type="entry name" value="CYC/TB1_R_domain"/>
</dbReference>
<dbReference type="PANTHER" id="PTHR31072">
    <property type="entry name" value="TRANSCRIPTION FACTOR TCP4-RELATED"/>
    <property type="match status" value="1"/>
</dbReference>
<evidence type="ECO:0000256" key="3">
    <source>
        <dbReference type="ARBA" id="ARBA00023015"/>
    </source>
</evidence>
<evidence type="ECO:0000256" key="1">
    <source>
        <dbReference type="ARBA" id="ARBA00004123"/>
    </source>
</evidence>
<evidence type="ECO:0000313" key="10">
    <source>
        <dbReference type="EMBL" id="KAF7806324.1"/>
    </source>
</evidence>
<feature type="compositionally biased region" description="Low complexity" evidence="7">
    <location>
        <begin position="140"/>
        <end position="159"/>
    </location>
</feature>
<feature type="compositionally biased region" description="Basic and acidic residues" evidence="7">
    <location>
        <begin position="179"/>
        <end position="200"/>
    </location>
</feature>
<feature type="domain" description="TCP" evidence="8">
    <location>
        <begin position="43"/>
        <end position="101"/>
    </location>
</feature>
<dbReference type="PROSITE" id="PS51370">
    <property type="entry name" value="R"/>
    <property type="match status" value="1"/>
</dbReference>
<evidence type="ECO:0000256" key="2">
    <source>
        <dbReference type="ARBA" id="ARBA00022473"/>
    </source>
</evidence>
<evidence type="ECO:0000313" key="11">
    <source>
        <dbReference type="Proteomes" id="UP000634136"/>
    </source>
</evidence>
<reference evidence="10" key="1">
    <citation type="submission" date="2020-09" db="EMBL/GenBank/DDBJ databases">
        <title>Genome-Enabled Discovery of Anthraquinone Biosynthesis in Senna tora.</title>
        <authorList>
            <person name="Kang S.-H."/>
            <person name="Pandey R.P."/>
            <person name="Lee C.-M."/>
            <person name="Sim J.-S."/>
            <person name="Jeong J.-T."/>
            <person name="Choi B.-S."/>
            <person name="Jung M."/>
            <person name="Ginzburg D."/>
            <person name="Zhao K."/>
            <person name="Won S.Y."/>
            <person name="Oh T.-J."/>
            <person name="Yu Y."/>
            <person name="Kim N.-H."/>
            <person name="Lee O.R."/>
            <person name="Lee T.-H."/>
            <person name="Bashyal P."/>
            <person name="Kim T.-S."/>
            <person name="Lee W.-H."/>
            <person name="Kawkins C."/>
            <person name="Kim C.-K."/>
            <person name="Kim J.S."/>
            <person name="Ahn B.O."/>
            <person name="Rhee S.Y."/>
            <person name="Sohng J.K."/>
        </authorList>
    </citation>
    <scope>NUCLEOTIDE SEQUENCE</scope>
    <source>
        <tissue evidence="10">Leaf</tissue>
    </source>
</reference>
<dbReference type="PROSITE" id="PS51369">
    <property type="entry name" value="TCP"/>
    <property type="match status" value="1"/>
</dbReference>
<comment type="caution">
    <text evidence="10">The sequence shown here is derived from an EMBL/GenBank/DDBJ whole genome shotgun (WGS) entry which is preliminary data.</text>
</comment>
<sequence>MQDQDQTPPPPPPCISTSDEVELNEIVPAEVVKSSRSGGGSCKRDRHSKIKTARGLRDRRMRLSLQVAKRFFGLQDMLGFDKASKTVEWLLNHSKDDIKKLAIHNHDTNTSSSTNSDQCEGVSGLDHEEVPPPLSEMKRSLSSSGRGIKGSGSTSTSSSSRKKSNNKSSNSSAVLHPIIGRESRQKARERARERTKEKEKMKSHKLMLLRPPPPQDITTTTTTNGNITQFGSWNPFETTGSGSQEESGNKVISSPSLDVMLESDDHQQQQQIRSCQAKEDDSLVINIGKWSPSMIFTSFNNSPLIPQEHQFAEFQSLAKLWEACNNHMI</sequence>
<dbReference type="Pfam" id="PF03634">
    <property type="entry name" value="TCP"/>
    <property type="match status" value="1"/>
</dbReference>
<evidence type="ECO:0000259" key="9">
    <source>
        <dbReference type="PROSITE" id="PS51370"/>
    </source>
</evidence>
<accession>A0A834SZH2</accession>
<dbReference type="OrthoDB" id="1896834at2759"/>
<dbReference type="EMBL" id="JAAIUW010000012">
    <property type="protein sequence ID" value="KAF7806324.1"/>
    <property type="molecule type" value="Genomic_DNA"/>
</dbReference>
<dbReference type="GO" id="GO:0043565">
    <property type="term" value="F:sequence-specific DNA binding"/>
    <property type="evidence" value="ECO:0007669"/>
    <property type="project" value="TreeGrafter"/>
</dbReference>
<feature type="compositionally biased region" description="Polar residues" evidence="7">
    <location>
        <begin position="224"/>
        <end position="251"/>
    </location>
</feature>
<feature type="region of interest" description="Disordered" evidence="7">
    <location>
        <begin position="29"/>
        <end position="49"/>
    </location>
</feature>
<comment type="subcellular location">
    <subcellularLocation>
        <location evidence="1">Nucleus</location>
    </subcellularLocation>
</comment>
<keyword evidence="6" id="KW-0539">Nucleus</keyword>
<dbReference type="GO" id="GO:0003700">
    <property type="term" value="F:DNA-binding transcription factor activity"/>
    <property type="evidence" value="ECO:0007669"/>
    <property type="project" value="InterPro"/>
</dbReference>
<feature type="region of interest" description="Disordered" evidence="7">
    <location>
        <begin position="1"/>
        <end position="20"/>
    </location>
</feature>
<keyword evidence="2" id="KW-0217">Developmental protein</keyword>
<dbReference type="InterPro" id="IPR005333">
    <property type="entry name" value="Transcription_factor_TCP"/>
</dbReference>
<evidence type="ECO:0000256" key="7">
    <source>
        <dbReference type="SAM" id="MobiDB-lite"/>
    </source>
</evidence>
<dbReference type="AlphaFoldDB" id="A0A834SZH2"/>
<dbReference type="InterPro" id="IPR017887">
    <property type="entry name" value="TF_TCP_subgr"/>
</dbReference>
<keyword evidence="11" id="KW-1185">Reference proteome</keyword>
<evidence type="ECO:0000259" key="8">
    <source>
        <dbReference type="PROSITE" id="PS51369"/>
    </source>
</evidence>
<dbReference type="PANTHER" id="PTHR31072:SF226">
    <property type="entry name" value="TRANSCRIPTION FACTOR TCP18"/>
    <property type="match status" value="1"/>
</dbReference>
<feature type="compositionally biased region" description="Low complexity" evidence="7">
    <location>
        <begin position="108"/>
        <end position="117"/>
    </location>
</feature>
<dbReference type="GO" id="GO:2000032">
    <property type="term" value="P:regulation of secondary shoot formation"/>
    <property type="evidence" value="ECO:0007669"/>
    <property type="project" value="TreeGrafter"/>
</dbReference>
<keyword evidence="5" id="KW-0804">Transcription</keyword>
<evidence type="ECO:0000256" key="4">
    <source>
        <dbReference type="ARBA" id="ARBA00023125"/>
    </source>
</evidence>
<evidence type="ECO:0000256" key="6">
    <source>
        <dbReference type="ARBA" id="ARBA00023242"/>
    </source>
</evidence>
<keyword evidence="3" id="KW-0805">Transcription regulation</keyword>
<organism evidence="10 11">
    <name type="scientific">Senna tora</name>
    <dbReference type="NCBI Taxonomy" id="362788"/>
    <lineage>
        <taxon>Eukaryota</taxon>
        <taxon>Viridiplantae</taxon>
        <taxon>Streptophyta</taxon>
        <taxon>Embryophyta</taxon>
        <taxon>Tracheophyta</taxon>
        <taxon>Spermatophyta</taxon>
        <taxon>Magnoliopsida</taxon>
        <taxon>eudicotyledons</taxon>
        <taxon>Gunneridae</taxon>
        <taxon>Pentapetalae</taxon>
        <taxon>rosids</taxon>
        <taxon>fabids</taxon>
        <taxon>Fabales</taxon>
        <taxon>Fabaceae</taxon>
        <taxon>Caesalpinioideae</taxon>
        <taxon>Cassia clade</taxon>
        <taxon>Senna</taxon>
    </lineage>
</organism>
<dbReference type="GO" id="GO:0005634">
    <property type="term" value="C:nucleus"/>
    <property type="evidence" value="ECO:0007669"/>
    <property type="project" value="UniProtKB-SubCell"/>
</dbReference>
<proteinExistence type="predicted"/>
<gene>
    <name evidence="10" type="ORF">G2W53_038485</name>
</gene>
<protein>
    <submittedName>
        <fullName evidence="10">Transcription factor TEOSINTE BRANCHED 1</fullName>
    </submittedName>
</protein>
<evidence type="ECO:0000256" key="5">
    <source>
        <dbReference type="ARBA" id="ARBA00023163"/>
    </source>
</evidence>